<reference evidence="1" key="1">
    <citation type="submission" date="2020-03" db="EMBL/GenBank/DDBJ databases">
        <title>The deep terrestrial virosphere.</title>
        <authorList>
            <person name="Holmfeldt K."/>
            <person name="Nilsson E."/>
            <person name="Simone D."/>
            <person name="Lopez-Fernandez M."/>
            <person name="Wu X."/>
            <person name="de Brujin I."/>
            <person name="Lundin D."/>
            <person name="Andersson A."/>
            <person name="Bertilsson S."/>
            <person name="Dopson M."/>
        </authorList>
    </citation>
    <scope>NUCLEOTIDE SEQUENCE</scope>
    <source>
        <strain evidence="1">MM415B02086</strain>
    </source>
</reference>
<dbReference type="AlphaFoldDB" id="A0A6M3KZ01"/>
<accession>A0A6M3KZ01</accession>
<name>A0A6M3KZ01_9ZZZZ</name>
<evidence type="ECO:0000313" key="1">
    <source>
        <dbReference type="EMBL" id="QJA86388.1"/>
    </source>
</evidence>
<gene>
    <name evidence="1" type="ORF">MM415B02086_0012</name>
</gene>
<dbReference type="EMBL" id="MT142632">
    <property type="protein sequence ID" value="QJA86388.1"/>
    <property type="molecule type" value="Genomic_DNA"/>
</dbReference>
<proteinExistence type="predicted"/>
<protein>
    <submittedName>
        <fullName evidence="1">Uncharacterized protein</fullName>
    </submittedName>
</protein>
<sequence length="238" mass="26703">MGDFYESTQETSKGGFQGIKKVRGLLVDLKLVDPPDSWDSDKLQLQATLEDAKILEMAPGEEEFELKENKFTCMWSYGMTRDEKDAGKKPFAACPWVKVAVASAEAMGKKPTEFIGEYVTIDKIPVFLFKFPKTEVDTKTGKKKAILNEEGEKIYEEVWANNSFSFVPDETSDSASVNDYIRDLVEGLNEKATLRKLLVDTRAKQFPEFKQMCNDGTLAEFLGMLMVDGKFASGRGVN</sequence>
<organism evidence="1">
    <name type="scientific">viral metagenome</name>
    <dbReference type="NCBI Taxonomy" id="1070528"/>
    <lineage>
        <taxon>unclassified sequences</taxon>
        <taxon>metagenomes</taxon>
        <taxon>organismal metagenomes</taxon>
    </lineage>
</organism>